<dbReference type="AlphaFoldDB" id="A0A3S3ZA79"/>
<dbReference type="InterPro" id="IPR036390">
    <property type="entry name" value="WH_DNA-bd_sf"/>
</dbReference>
<dbReference type="InterPro" id="IPR036388">
    <property type="entry name" value="WH-like_DNA-bd_sf"/>
</dbReference>
<dbReference type="PANTHER" id="PTHR43252:SF2">
    <property type="entry name" value="TRANSCRIPTION REGULATOR, PADR-LIKE FAMILY"/>
    <property type="match status" value="1"/>
</dbReference>
<evidence type="ECO:0000313" key="2">
    <source>
        <dbReference type="EMBL" id="RWZ55092.1"/>
    </source>
</evidence>
<name>A0A3S3ZA79_9MICO</name>
<dbReference type="Proteomes" id="UP000288603">
    <property type="component" value="Unassembled WGS sequence"/>
</dbReference>
<protein>
    <submittedName>
        <fullName evidence="2">PadR family transcriptional regulator</fullName>
    </submittedName>
</protein>
<dbReference type="Gene3D" id="1.10.10.10">
    <property type="entry name" value="Winged helix-like DNA-binding domain superfamily/Winged helix DNA-binding domain"/>
    <property type="match status" value="1"/>
</dbReference>
<reference evidence="2 3" key="1">
    <citation type="submission" date="2018-12" db="EMBL/GenBank/DDBJ databases">
        <authorList>
            <person name="Li F."/>
        </authorList>
    </citation>
    <scope>NUCLEOTIDE SEQUENCE [LARGE SCALE GENOMIC DNA]</scope>
    <source>
        <strain evidence="2 3">8H24J-4-2</strain>
    </source>
</reference>
<accession>A0A3S3ZA79</accession>
<dbReference type="OrthoDB" id="3186544at2"/>
<evidence type="ECO:0000313" key="3">
    <source>
        <dbReference type="Proteomes" id="UP000288603"/>
    </source>
</evidence>
<keyword evidence="3" id="KW-1185">Reference proteome</keyword>
<organism evidence="2 3">
    <name type="scientific">Labedella populi</name>
    <dbReference type="NCBI Taxonomy" id="2498850"/>
    <lineage>
        <taxon>Bacteria</taxon>
        <taxon>Bacillati</taxon>
        <taxon>Actinomycetota</taxon>
        <taxon>Actinomycetes</taxon>
        <taxon>Micrococcales</taxon>
        <taxon>Microbacteriaceae</taxon>
        <taxon>Labedella</taxon>
    </lineage>
</organism>
<sequence>MALRHAILSALSRGIPKNGYELNAIFNDHDERAWNASPSQVYSELTKMQKLGLIEVSERTERRATNYVLTDDGRAELERWLTQDEPDHTIRDDVVMRLLSMWILDETTARHLIEAEITFQRRRERALRNKLDTSAQLAEDARVWRNRRAVHVLWLAQTATMISWLEGLITILDDPDAPVDDTLAALLSSEPVSSPRA</sequence>
<dbReference type="InterPro" id="IPR005149">
    <property type="entry name" value="Tscrpt_reg_PadR_N"/>
</dbReference>
<dbReference type="EMBL" id="RZNC01000009">
    <property type="protein sequence ID" value="RWZ55092.1"/>
    <property type="molecule type" value="Genomic_DNA"/>
</dbReference>
<comment type="caution">
    <text evidence="2">The sequence shown here is derived from an EMBL/GenBank/DDBJ whole genome shotgun (WGS) entry which is preliminary data.</text>
</comment>
<proteinExistence type="predicted"/>
<dbReference type="SUPFAM" id="SSF46785">
    <property type="entry name" value="Winged helix' DNA-binding domain"/>
    <property type="match status" value="1"/>
</dbReference>
<dbReference type="RefSeq" id="WP_128500285.1">
    <property type="nucleotide sequence ID" value="NZ_RZNC01000009.1"/>
</dbReference>
<dbReference type="PANTHER" id="PTHR43252">
    <property type="entry name" value="TRANSCRIPTIONAL REGULATOR YQJI"/>
    <property type="match status" value="1"/>
</dbReference>
<evidence type="ECO:0000259" key="1">
    <source>
        <dbReference type="Pfam" id="PF03551"/>
    </source>
</evidence>
<gene>
    <name evidence="2" type="ORF">ELQ92_15845</name>
</gene>
<feature type="domain" description="Transcription regulator PadR N-terminal" evidence="1">
    <location>
        <begin position="7"/>
        <end position="78"/>
    </location>
</feature>
<dbReference type="Pfam" id="PF03551">
    <property type="entry name" value="PadR"/>
    <property type="match status" value="1"/>
</dbReference>